<dbReference type="GO" id="GO:0005886">
    <property type="term" value="C:plasma membrane"/>
    <property type="evidence" value="ECO:0007669"/>
    <property type="project" value="UniProtKB-SubCell"/>
</dbReference>
<evidence type="ECO:0000313" key="7">
    <source>
        <dbReference type="EMBL" id="PZQ99513.1"/>
    </source>
</evidence>
<dbReference type="InterPro" id="IPR003740">
    <property type="entry name" value="YitT"/>
</dbReference>
<feature type="transmembrane region" description="Helical" evidence="6">
    <location>
        <begin position="108"/>
        <end position="126"/>
    </location>
</feature>
<reference evidence="7 8" key="1">
    <citation type="submission" date="2017-08" db="EMBL/GenBank/DDBJ databases">
        <title>Infants hospitalized years apart are colonized by the same room-sourced microbial strains.</title>
        <authorList>
            <person name="Brooks B."/>
            <person name="Olm M.R."/>
            <person name="Firek B.A."/>
            <person name="Baker R."/>
            <person name="Thomas B.C."/>
            <person name="Morowitz M.J."/>
            <person name="Banfield J.F."/>
        </authorList>
    </citation>
    <scope>NUCLEOTIDE SEQUENCE [LARGE SCALE GENOMIC DNA]</scope>
    <source>
        <strain evidence="7">S2_003_000_R2_11</strain>
    </source>
</reference>
<gene>
    <name evidence="7" type="ORF">DI533_02250</name>
</gene>
<feature type="transmembrane region" description="Helical" evidence="6">
    <location>
        <begin position="78"/>
        <end position="96"/>
    </location>
</feature>
<keyword evidence="3 6" id="KW-0812">Transmembrane</keyword>
<comment type="subcellular location">
    <subcellularLocation>
        <location evidence="1">Cell membrane</location>
        <topology evidence="1">Multi-pass membrane protein</topology>
    </subcellularLocation>
</comment>
<dbReference type="Pfam" id="PF02588">
    <property type="entry name" value="YitT_membrane"/>
    <property type="match status" value="1"/>
</dbReference>
<dbReference type="EMBL" id="QFQS01000001">
    <property type="protein sequence ID" value="PZQ99513.1"/>
    <property type="molecule type" value="Genomic_DNA"/>
</dbReference>
<organism evidence="7 8">
    <name type="scientific">Cereibacter sphaeroides</name>
    <name type="common">Rhodobacter sphaeroides</name>
    <dbReference type="NCBI Taxonomy" id="1063"/>
    <lineage>
        <taxon>Bacteria</taxon>
        <taxon>Pseudomonadati</taxon>
        <taxon>Pseudomonadota</taxon>
        <taxon>Alphaproteobacteria</taxon>
        <taxon>Rhodobacterales</taxon>
        <taxon>Paracoccaceae</taxon>
        <taxon>Cereibacter</taxon>
    </lineage>
</organism>
<evidence type="ECO:0000256" key="1">
    <source>
        <dbReference type="ARBA" id="ARBA00004651"/>
    </source>
</evidence>
<dbReference type="PANTHER" id="PTHR33545">
    <property type="entry name" value="UPF0750 MEMBRANE PROTEIN YITT-RELATED"/>
    <property type="match status" value="1"/>
</dbReference>
<protein>
    <submittedName>
        <fullName evidence="7">YitT family protein</fullName>
    </submittedName>
</protein>
<dbReference type="InterPro" id="IPR051461">
    <property type="entry name" value="UPF0750_membrane"/>
</dbReference>
<sequence length="200" mass="21318">MTDPTRHSLIEDIQGIAFGVCVGAVGLQIMTHMGFVSGQTVGLAALASYATGLSFPIVYVAISLPFLWLGYRRMGARFAVKTAISVGLLALATASLPRWIEFGQISPAFAAMLFGTLFGFSALSVVRHGGSFGGLSIVGLLIQDKTGFPAGYVQIAFDMVIFAAASIMISPMLLLYSFLGALVFNLFLAVNHRRDRYVAI</sequence>
<feature type="transmembrane region" description="Helical" evidence="6">
    <location>
        <begin position="16"/>
        <end position="35"/>
    </location>
</feature>
<feature type="transmembrane region" description="Helical" evidence="6">
    <location>
        <begin position="173"/>
        <end position="190"/>
    </location>
</feature>
<feature type="transmembrane region" description="Helical" evidence="6">
    <location>
        <begin position="47"/>
        <end position="71"/>
    </location>
</feature>
<comment type="caution">
    <text evidence="7">The sequence shown here is derived from an EMBL/GenBank/DDBJ whole genome shotgun (WGS) entry which is preliminary data.</text>
</comment>
<keyword evidence="2" id="KW-1003">Cell membrane</keyword>
<evidence type="ECO:0000256" key="4">
    <source>
        <dbReference type="ARBA" id="ARBA00022989"/>
    </source>
</evidence>
<evidence type="ECO:0000256" key="6">
    <source>
        <dbReference type="SAM" id="Phobius"/>
    </source>
</evidence>
<dbReference type="AlphaFoldDB" id="A0A2W5U7W5"/>
<dbReference type="PANTHER" id="PTHR33545:SF5">
    <property type="entry name" value="UPF0750 MEMBRANE PROTEIN YITT"/>
    <property type="match status" value="1"/>
</dbReference>
<proteinExistence type="predicted"/>
<dbReference type="Proteomes" id="UP000248975">
    <property type="component" value="Unassembled WGS sequence"/>
</dbReference>
<evidence type="ECO:0000256" key="3">
    <source>
        <dbReference type="ARBA" id="ARBA00022692"/>
    </source>
</evidence>
<evidence type="ECO:0000256" key="5">
    <source>
        <dbReference type="ARBA" id="ARBA00023136"/>
    </source>
</evidence>
<keyword evidence="4 6" id="KW-1133">Transmembrane helix</keyword>
<evidence type="ECO:0000313" key="8">
    <source>
        <dbReference type="Proteomes" id="UP000248975"/>
    </source>
</evidence>
<keyword evidence="5 6" id="KW-0472">Membrane</keyword>
<evidence type="ECO:0000256" key="2">
    <source>
        <dbReference type="ARBA" id="ARBA00022475"/>
    </source>
</evidence>
<feature type="transmembrane region" description="Helical" evidence="6">
    <location>
        <begin position="147"/>
        <end position="167"/>
    </location>
</feature>
<accession>A0A2W5U7W5</accession>
<name>A0A2W5U7W5_CERSP</name>